<protein>
    <submittedName>
        <fullName evidence="2">Lipid-binding protein</fullName>
    </submittedName>
</protein>
<accession>A0ABV9KWG8</accession>
<evidence type="ECO:0000313" key="3">
    <source>
        <dbReference type="Proteomes" id="UP001596023"/>
    </source>
</evidence>
<dbReference type="InterPro" id="IPR024404">
    <property type="entry name" value="Lipid-bd_put"/>
</dbReference>
<dbReference type="Pfam" id="PF12888">
    <property type="entry name" value="Lipid_bd"/>
    <property type="match status" value="1"/>
</dbReference>
<dbReference type="RefSeq" id="WP_379997002.1">
    <property type="nucleotide sequence ID" value="NZ_JBHSGN010000077.1"/>
</dbReference>
<dbReference type="Gene3D" id="2.40.128.220">
    <property type="match status" value="1"/>
</dbReference>
<organism evidence="2 3">
    <name type="scientific">Dysgonomonas termitidis</name>
    <dbReference type="NCBI Taxonomy" id="1516126"/>
    <lineage>
        <taxon>Bacteria</taxon>
        <taxon>Pseudomonadati</taxon>
        <taxon>Bacteroidota</taxon>
        <taxon>Bacteroidia</taxon>
        <taxon>Bacteroidales</taxon>
        <taxon>Dysgonomonadaceae</taxon>
        <taxon>Dysgonomonas</taxon>
    </lineage>
</organism>
<feature type="region of interest" description="Disordered" evidence="1">
    <location>
        <begin position="200"/>
        <end position="219"/>
    </location>
</feature>
<reference evidence="3" key="1">
    <citation type="journal article" date="2019" name="Int. J. Syst. Evol. Microbiol.">
        <title>The Global Catalogue of Microorganisms (GCM) 10K type strain sequencing project: providing services to taxonomists for standard genome sequencing and annotation.</title>
        <authorList>
            <consortium name="The Broad Institute Genomics Platform"/>
            <consortium name="The Broad Institute Genome Sequencing Center for Infectious Disease"/>
            <person name="Wu L."/>
            <person name="Ma J."/>
        </authorList>
    </citation>
    <scope>NUCLEOTIDE SEQUENCE [LARGE SCALE GENOMIC DNA]</scope>
    <source>
        <strain evidence="3">CCUG 66188</strain>
    </source>
</reference>
<sequence length="240" mass="26563">MRNLGYIISAFICMALTSCLEEKDNWYTETAALDGRYVVATKCAEYSSDDTPIEDGIEAMIYNSAANVKDEIWIESHVAGEAVKGKFKITGDASDFKGVAAEVVNVNTGSLLIDTDKGLFPFTDAYADEFRVPTAAGQLNDGVQLYTRVTLVEGKVIPKGATTIGGNVSDSVYIKMVMHHDYIQFISYLLPDEEWEDPDVPEYGWQKKEGSNTPADIDGWDETWTLSGYRYTGYPEDATH</sequence>
<name>A0ABV9KWG8_9BACT</name>
<proteinExistence type="predicted"/>
<dbReference type="PROSITE" id="PS51257">
    <property type="entry name" value="PROKAR_LIPOPROTEIN"/>
    <property type="match status" value="1"/>
</dbReference>
<keyword evidence="3" id="KW-1185">Reference proteome</keyword>
<evidence type="ECO:0000313" key="2">
    <source>
        <dbReference type="EMBL" id="MFC4674575.1"/>
    </source>
</evidence>
<dbReference type="InterPro" id="IPR038668">
    <property type="entry name" value="Lipid-bd_sf"/>
</dbReference>
<evidence type="ECO:0000256" key="1">
    <source>
        <dbReference type="SAM" id="MobiDB-lite"/>
    </source>
</evidence>
<dbReference type="Proteomes" id="UP001596023">
    <property type="component" value="Unassembled WGS sequence"/>
</dbReference>
<gene>
    <name evidence="2" type="ORF">ACFO6W_12800</name>
</gene>
<dbReference type="EMBL" id="JBHSGN010000077">
    <property type="protein sequence ID" value="MFC4674575.1"/>
    <property type="molecule type" value="Genomic_DNA"/>
</dbReference>
<comment type="caution">
    <text evidence="2">The sequence shown here is derived from an EMBL/GenBank/DDBJ whole genome shotgun (WGS) entry which is preliminary data.</text>
</comment>